<dbReference type="GO" id="GO:0004458">
    <property type="term" value="F:D-lactate dehydrogenase (cytochrome) activity"/>
    <property type="evidence" value="ECO:0007669"/>
    <property type="project" value="UniProtKB-EC"/>
</dbReference>
<dbReference type="FunFam" id="1.10.45.10:FF:000001">
    <property type="entry name" value="D-lactate dehydrogenase mitochondrial"/>
    <property type="match status" value="1"/>
</dbReference>
<evidence type="ECO:0000256" key="3">
    <source>
        <dbReference type="ARBA" id="ARBA00022630"/>
    </source>
</evidence>
<dbReference type="EMBL" id="BIMX01000003">
    <property type="protein sequence ID" value="GCE97905.1"/>
    <property type="molecule type" value="Genomic_DNA"/>
</dbReference>
<feature type="domain" description="FAD-binding PCMH-type" evidence="10">
    <location>
        <begin position="134"/>
        <end position="315"/>
    </location>
</feature>
<comment type="cofactor">
    <cofactor evidence="1">
        <name>FAD</name>
        <dbReference type="ChEBI" id="CHEBI:57692"/>
    </cofactor>
</comment>
<dbReference type="Pfam" id="PF01565">
    <property type="entry name" value="FAD_binding_4"/>
    <property type="match status" value="1"/>
</dbReference>
<dbReference type="SUPFAM" id="SSF56176">
    <property type="entry name" value="FAD-binding/transporter-associated domain-like"/>
    <property type="match status" value="1"/>
</dbReference>
<feature type="transmembrane region" description="Helical" evidence="9">
    <location>
        <begin position="40"/>
        <end position="60"/>
    </location>
</feature>
<dbReference type="Gene3D" id="3.30.465.10">
    <property type="match status" value="1"/>
</dbReference>
<keyword evidence="12" id="KW-1185">Reference proteome</keyword>
<sequence length="577" mass="64258">MILSRVPPKQFIKRHGQLNRHFGSVRFQNSKKLTSNGYQFKLIASIAGSFTLGSIIGFILSRQWNSHSSKLQRFPLGSTTPLNQLDSPQYGSSQDLEKCIREIGQAIGEAKIVSTAAAINYHTENGFNIGKPLPEQRPRSVVYVESTEDVSQLMKLATKYRIPVVPFSGGTCLEGSTYSTRECIIVNTSRMNQVVQVFPDDLDAIVQAGVGWQQLNEYLSREPGLENLMLGCDCGPGAHICGMINTNASGIGATRYGSMGANIISVKAVLPDGTIIKTKRRPRKTSAGYNLTGLLVGSEGTLAIVTEATVKLQVRQPYETVAVVQFPTLSDSVQAVSDLFKKGFQFNAVEMLDAKTMECVNKSNQISRTYANVPTLFFRIAGLNKTVVNEYVKELRKIAKLNNCTKIEAARSAEEAKELFAARKNVLYMMLNYGFNEVHEEAKMWITDFAVPISKMASTLESVSRLLDSHSLHYMALGHVGDGNFHCDIFYRPDQYQLVKRVVQQMNKITLDHEGTCSGEHGVGLSKRDFLQDELGEDTIEFMRKIKISVDPLRILNPDKMIRIDPRDPVDEYLKNF</sequence>
<evidence type="ECO:0000256" key="2">
    <source>
        <dbReference type="ARBA" id="ARBA00008000"/>
    </source>
</evidence>
<dbReference type="Gene3D" id="3.30.70.2740">
    <property type="match status" value="1"/>
</dbReference>
<dbReference type="GO" id="GO:1903457">
    <property type="term" value="P:lactate catabolic process"/>
    <property type="evidence" value="ECO:0007669"/>
    <property type="project" value="TreeGrafter"/>
</dbReference>
<dbReference type="OrthoDB" id="7786253at2759"/>
<dbReference type="PANTHER" id="PTHR11748:SF117">
    <property type="entry name" value="AER321WP"/>
    <property type="match status" value="1"/>
</dbReference>
<comment type="catalytic activity">
    <reaction evidence="7">
        <text>(R)-lactate + 2 Fe(III)-[cytochrome c] = 2 Fe(II)-[cytochrome c] + pyruvate + 2 H(+)</text>
        <dbReference type="Rhea" id="RHEA:13521"/>
        <dbReference type="Rhea" id="RHEA-COMP:10350"/>
        <dbReference type="Rhea" id="RHEA-COMP:14399"/>
        <dbReference type="ChEBI" id="CHEBI:15361"/>
        <dbReference type="ChEBI" id="CHEBI:15378"/>
        <dbReference type="ChEBI" id="CHEBI:16004"/>
        <dbReference type="ChEBI" id="CHEBI:29033"/>
        <dbReference type="ChEBI" id="CHEBI:29034"/>
        <dbReference type="EC" id="1.1.2.4"/>
    </reaction>
</comment>
<dbReference type="InterPro" id="IPR004113">
    <property type="entry name" value="FAD-bd_oxidored_4_C"/>
</dbReference>
<comment type="similarity">
    <text evidence="2">Belongs to the FAD-binding oxidoreductase/transferase type 4 family.</text>
</comment>
<accession>A0A4C2E1D2</accession>
<dbReference type="InterPro" id="IPR016169">
    <property type="entry name" value="FAD-bd_PCMH_sub2"/>
</dbReference>
<keyword evidence="9" id="KW-0472">Membrane</keyword>
<dbReference type="Gene3D" id="1.10.45.10">
    <property type="entry name" value="Vanillyl-alcohol Oxidase, Chain A, domain 4"/>
    <property type="match status" value="1"/>
</dbReference>
<dbReference type="GO" id="GO:0005739">
    <property type="term" value="C:mitochondrion"/>
    <property type="evidence" value="ECO:0007669"/>
    <property type="project" value="TreeGrafter"/>
</dbReference>
<dbReference type="InterPro" id="IPR016171">
    <property type="entry name" value="Vanillyl_alc_oxidase_C-sub2"/>
</dbReference>
<dbReference type="Pfam" id="PF02913">
    <property type="entry name" value="FAD-oxidase_C"/>
    <property type="match status" value="1"/>
</dbReference>
<keyword evidence="4" id="KW-0274">FAD</keyword>
<evidence type="ECO:0000313" key="11">
    <source>
        <dbReference type="EMBL" id="GCE97905.1"/>
    </source>
</evidence>
<evidence type="ECO:0000256" key="4">
    <source>
        <dbReference type="ARBA" id="ARBA00022827"/>
    </source>
</evidence>
<keyword evidence="5" id="KW-0560">Oxidoreductase</keyword>
<keyword evidence="3" id="KW-0285">Flavoprotein</keyword>
<keyword evidence="9" id="KW-1133">Transmembrane helix</keyword>
<name>A0A4C2E1D2_9SACH</name>
<proteinExistence type="inferred from homology"/>
<comment type="caution">
    <text evidence="11">The sequence shown here is derived from an EMBL/GenBank/DDBJ whole genome shotgun (WGS) entry which is preliminary data.</text>
</comment>
<evidence type="ECO:0000256" key="9">
    <source>
        <dbReference type="SAM" id="Phobius"/>
    </source>
</evidence>
<evidence type="ECO:0000256" key="7">
    <source>
        <dbReference type="ARBA" id="ARBA00051436"/>
    </source>
</evidence>
<dbReference type="Proteomes" id="UP000301737">
    <property type="component" value="Unassembled WGS sequence"/>
</dbReference>
<dbReference type="PROSITE" id="PS51387">
    <property type="entry name" value="FAD_PCMH"/>
    <property type="match status" value="1"/>
</dbReference>
<evidence type="ECO:0000256" key="8">
    <source>
        <dbReference type="ARBA" id="ARBA00083446"/>
    </source>
</evidence>
<evidence type="ECO:0000256" key="5">
    <source>
        <dbReference type="ARBA" id="ARBA00023002"/>
    </source>
</evidence>
<gene>
    <name evidence="11" type="ORF">ZYGM_003777</name>
</gene>
<dbReference type="GO" id="GO:0071949">
    <property type="term" value="F:FAD binding"/>
    <property type="evidence" value="ECO:0007669"/>
    <property type="project" value="InterPro"/>
</dbReference>
<reference evidence="11 12" key="1">
    <citation type="submission" date="2019-01" db="EMBL/GenBank/DDBJ databases">
        <title>Draft Genome Sequencing of Zygosaccharomyces mellis Ca-7.</title>
        <authorList>
            <person name="Shiwa Y."/>
            <person name="Kanesaki Y."/>
            <person name="Ishige T."/>
            <person name="Mura K."/>
            <person name="Hori T."/>
            <person name="Tamura T."/>
        </authorList>
    </citation>
    <scope>NUCLEOTIDE SEQUENCE [LARGE SCALE GENOMIC DNA]</scope>
    <source>
        <strain evidence="11 12">Ca-7</strain>
    </source>
</reference>
<dbReference type="FunFam" id="3.30.70.2740:FF:000001">
    <property type="entry name" value="D-lactate dehydrogenase mitochondrial"/>
    <property type="match status" value="1"/>
</dbReference>
<keyword evidence="9" id="KW-0812">Transmembrane</keyword>
<dbReference type="SUPFAM" id="SSF55103">
    <property type="entry name" value="FAD-linked oxidases, C-terminal domain"/>
    <property type="match status" value="1"/>
</dbReference>
<evidence type="ECO:0000259" key="10">
    <source>
        <dbReference type="PROSITE" id="PS51387"/>
    </source>
</evidence>
<dbReference type="InterPro" id="IPR016166">
    <property type="entry name" value="FAD-bd_PCMH"/>
</dbReference>
<protein>
    <recommendedName>
        <fullName evidence="6">D-lactate dehydrogenase (cytochrome)</fullName>
        <ecNumber evidence="6">1.1.2.4</ecNumber>
    </recommendedName>
    <alternativeName>
        <fullName evidence="8">D-lactate ferricytochrome C oxidoreductase</fullName>
    </alternativeName>
</protein>
<dbReference type="InterPro" id="IPR006094">
    <property type="entry name" value="Oxid_FAD_bind_N"/>
</dbReference>
<evidence type="ECO:0000256" key="1">
    <source>
        <dbReference type="ARBA" id="ARBA00001974"/>
    </source>
</evidence>
<dbReference type="PANTHER" id="PTHR11748">
    <property type="entry name" value="D-LACTATE DEHYDROGENASE"/>
    <property type="match status" value="1"/>
</dbReference>
<dbReference type="InterPro" id="IPR016164">
    <property type="entry name" value="FAD-linked_Oxase-like_C"/>
</dbReference>
<organism evidence="11 12">
    <name type="scientific">Zygosaccharomyces mellis</name>
    <dbReference type="NCBI Taxonomy" id="42258"/>
    <lineage>
        <taxon>Eukaryota</taxon>
        <taxon>Fungi</taxon>
        <taxon>Dikarya</taxon>
        <taxon>Ascomycota</taxon>
        <taxon>Saccharomycotina</taxon>
        <taxon>Saccharomycetes</taxon>
        <taxon>Saccharomycetales</taxon>
        <taxon>Saccharomycetaceae</taxon>
        <taxon>Zygosaccharomyces</taxon>
    </lineage>
</organism>
<dbReference type="GO" id="GO:0008720">
    <property type="term" value="F:D-lactate dehydrogenase (NAD+) activity"/>
    <property type="evidence" value="ECO:0007669"/>
    <property type="project" value="TreeGrafter"/>
</dbReference>
<dbReference type="AlphaFoldDB" id="A0A4C2E1D2"/>
<dbReference type="InterPro" id="IPR036318">
    <property type="entry name" value="FAD-bd_PCMH-like_sf"/>
</dbReference>
<dbReference type="EC" id="1.1.2.4" evidence="6"/>
<evidence type="ECO:0000256" key="6">
    <source>
        <dbReference type="ARBA" id="ARBA00038897"/>
    </source>
</evidence>
<evidence type="ECO:0000313" key="12">
    <source>
        <dbReference type="Proteomes" id="UP000301737"/>
    </source>
</evidence>